<evidence type="ECO:0000256" key="3">
    <source>
        <dbReference type="ARBA" id="ARBA00022691"/>
    </source>
</evidence>
<dbReference type="InterPro" id="IPR002935">
    <property type="entry name" value="SAM_O-MeTrfase"/>
</dbReference>
<keyword evidence="3" id="KW-0949">S-adenosyl-L-methionine</keyword>
<dbReference type="CDD" id="cd02440">
    <property type="entry name" value="AdoMet_MTases"/>
    <property type="match status" value="1"/>
</dbReference>
<sequence length="224" mass="24255">MSSTGNGSKTVTITPRIQRYLVAHTTPPTETQQSLIDRTAALGTAAEMRIPHEQATFLTLVARLTEARDILEVGTFTGYSTLALALGTRSGGRVTTCDISREWADVAQRAWEEAGVADRVDLRLGPASDTLRALPNGPSFDLAFIDADKPSYRDYWDELVPRMRPGGLLMADNVLYTGEAADPHATGNAQAIRSFNAHVQADTRVENVMLPIADGLTLARKCEA</sequence>
<keyword evidence="2 4" id="KW-0808">Transferase</keyword>
<dbReference type="Pfam" id="PF01596">
    <property type="entry name" value="Methyltransf_3"/>
    <property type="match status" value="1"/>
</dbReference>
<evidence type="ECO:0000313" key="5">
    <source>
        <dbReference type="Proteomes" id="UP000175829"/>
    </source>
</evidence>
<dbReference type="PANTHER" id="PTHR10509">
    <property type="entry name" value="O-METHYLTRANSFERASE-RELATED"/>
    <property type="match status" value="1"/>
</dbReference>
<organism evidence="4 5">
    <name type="scientific">Streptomyces qinglanensis</name>
    <dbReference type="NCBI Taxonomy" id="943816"/>
    <lineage>
        <taxon>Bacteria</taxon>
        <taxon>Bacillati</taxon>
        <taxon>Actinomycetota</taxon>
        <taxon>Actinomycetes</taxon>
        <taxon>Kitasatosporales</taxon>
        <taxon>Streptomycetaceae</taxon>
        <taxon>Streptomyces</taxon>
    </lineage>
</organism>
<name>A0A1E7KC13_9ACTN</name>
<dbReference type="AlphaFoldDB" id="A0A1E7KC13"/>
<dbReference type="InterPro" id="IPR029063">
    <property type="entry name" value="SAM-dependent_MTases_sf"/>
</dbReference>
<reference evidence="4 5" key="1">
    <citation type="journal article" date="2016" name="Front. Microbiol.">
        <title>Comparative Genomics Analysis of Streptomyces Species Reveals Their Adaptation to the Marine Environment and Their Diversity at the Genomic Level.</title>
        <authorList>
            <person name="Tian X."/>
            <person name="Zhang Z."/>
            <person name="Yang T."/>
            <person name="Chen M."/>
            <person name="Li J."/>
            <person name="Chen F."/>
            <person name="Yang J."/>
            <person name="Li W."/>
            <person name="Zhang B."/>
            <person name="Zhang Z."/>
            <person name="Wu J."/>
            <person name="Zhang C."/>
            <person name="Long L."/>
            <person name="Xiao J."/>
        </authorList>
    </citation>
    <scope>NUCLEOTIDE SEQUENCE [LARGE SCALE GENOMIC DNA]</scope>
    <source>
        <strain evidence="4 5">SCSIO M10379</strain>
    </source>
</reference>
<dbReference type="Proteomes" id="UP000175829">
    <property type="component" value="Unassembled WGS sequence"/>
</dbReference>
<keyword evidence="1 4" id="KW-0489">Methyltransferase</keyword>
<evidence type="ECO:0000313" key="4">
    <source>
        <dbReference type="EMBL" id="OEV01473.1"/>
    </source>
</evidence>
<dbReference type="InterPro" id="IPR050362">
    <property type="entry name" value="Cation-dep_OMT"/>
</dbReference>
<dbReference type="GO" id="GO:0008171">
    <property type="term" value="F:O-methyltransferase activity"/>
    <property type="evidence" value="ECO:0007669"/>
    <property type="project" value="InterPro"/>
</dbReference>
<dbReference type="GO" id="GO:0008757">
    <property type="term" value="F:S-adenosylmethionine-dependent methyltransferase activity"/>
    <property type="evidence" value="ECO:0007669"/>
    <property type="project" value="TreeGrafter"/>
</dbReference>
<dbReference type="EMBL" id="LJGV01000022">
    <property type="protein sequence ID" value="OEV01473.1"/>
    <property type="molecule type" value="Genomic_DNA"/>
</dbReference>
<evidence type="ECO:0000256" key="1">
    <source>
        <dbReference type="ARBA" id="ARBA00022603"/>
    </source>
</evidence>
<dbReference type="PATRIC" id="fig|943816.4.peg.3835"/>
<protein>
    <submittedName>
        <fullName evidence="4">SAM-dependent methyltransferase</fullName>
    </submittedName>
</protein>
<dbReference type="SUPFAM" id="SSF53335">
    <property type="entry name" value="S-adenosyl-L-methionine-dependent methyltransferases"/>
    <property type="match status" value="1"/>
</dbReference>
<accession>A0A1E7KC13</accession>
<comment type="caution">
    <text evidence="4">The sequence shown here is derived from an EMBL/GenBank/DDBJ whole genome shotgun (WGS) entry which is preliminary data.</text>
</comment>
<dbReference type="PROSITE" id="PS51682">
    <property type="entry name" value="SAM_OMT_I"/>
    <property type="match status" value="1"/>
</dbReference>
<dbReference type="GO" id="GO:0032259">
    <property type="term" value="P:methylation"/>
    <property type="evidence" value="ECO:0007669"/>
    <property type="project" value="UniProtKB-KW"/>
</dbReference>
<evidence type="ECO:0000256" key="2">
    <source>
        <dbReference type="ARBA" id="ARBA00022679"/>
    </source>
</evidence>
<dbReference type="PANTHER" id="PTHR10509:SF14">
    <property type="entry name" value="CAFFEOYL-COA O-METHYLTRANSFERASE 3-RELATED"/>
    <property type="match status" value="1"/>
</dbReference>
<proteinExistence type="predicted"/>
<dbReference type="Gene3D" id="3.40.50.150">
    <property type="entry name" value="Vaccinia Virus protein VP39"/>
    <property type="match status" value="1"/>
</dbReference>
<gene>
    <name evidence="4" type="ORF">AN217_21485</name>
</gene>